<sequence>MKSIRIFLFLAVAVVYVLGGSSCSRKTGCPSNGKNVGAERILSGEKVPKARKFKA</sequence>
<organism evidence="1 2">
    <name type="scientific">Niastella soli</name>
    <dbReference type="NCBI Taxonomy" id="2821487"/>
    <lineage>
        <taxon>Bacteria</taxon>
        <taxon>Pseudomonadati</taxon>
        <taxon>Bacteroidota</taxon>
        <taxon>Chitinophagia</taxon>
        <taxon>Chitinophagales</taxon>
        <taxon>Chitinophagaceae</taxon>
        <taxon>Niastella</taxon>
    </lineage>
</organism>
<evidence type="ECO:0000313" key="2">
    <source>
        <dbReference type="Proteomes" id="UP000677244"/>
    </source>
</evidence>
<evidence type="ECO:0000313" key="1">
    <source>
        <dbReference type="EMBL" id="MBO9199116.1"/>
    </source>
</evidence>
<keyword evidence="2" id="KW-1185">Reference proteome</keyword>
<proteinExistence type="predicted"/>
<protein>
    <submittedName>
        <fullName evidence="1">Uncharacterized protein</fullName>
    </submittedName>
</protein>
<name>A0ABS3YML4_9BACT</name>
<reference evidence="1 2" key="1">
    <citation type="submission" date="2021-03" db="EMBL/GenBank/DDBJ databases">
        <title>Assistant Professor.</title>
        <authorList>
            <person name="Huq M.A."/>
        </authorList>
    </citation>
    <scope>NUCLEOTIDE SEQUENCE [LARGE SCALE GENOMIC DNA]</scope>
    <source>
        <strain evidence="1 2">MAH-29</strain>
    </source>
</reference>
<dbReference type="EMBL" id="JAGHKO010000001">
    <property type="protein sequence ID" value="MBO9199116.1"/>
    <property type="molecule type" value="Genomic_DNA"/>
</dbReference>
<dbReference type="Proteomes" id="UP000677244">
    <property type="component" value="Unassembled WGS sequence"/>
</dbReference>
<dbReference type="PROSITE" id="PS51257">
    <property type="entry name" value="PROKAR_LIPOPROTEIN"/>
    <property type="match status" value="1"/>
</dbReference>
<gene>
    <name evidence="1" type="ORF">J7I42_02500</name>
</gene>
<accession>A0ABS3YML4</accession>
<comment type="caution">
    <text evidence="1">The sequence shown here is derived from an EMBL/GenBank/DDBJ whole genome shotgun (WGS) entry which is preliminary data.</text>
</comment>